<dbReference type="RefSeq" id="WP_192028769.1">
    <property type="nucleotide sequence ID" value="NZ_JACYTR010000009.1"/>
</dbReference>
<gene>
    <name evidence="1" type="ORF">IFO71_06660</name>
</gene>
<dbReference type="InterPro" id="IPR011006">
    <property type="entry name" value="CheY-like_superfamily"/>
</dbReference>
<proteinExistence type="predicted"/>
<dbReference type="AlphaFoldDB" id="A0AAW3ZH20"/>
<dbReference type="Gene3D" id="3.40.50.2300">
    <property type="match status" value="1"/>
</dbReference>
<evidence type="ECO:0008006" key="3">
    <source>
        <dbReference type="Google" id="ProtNLM"/>
    </source>
</evidence>
<sequence>MLPAERGVFAGARCSTKPGRIQPVAIVEVLDGLPPLRLAPSDAAEVVMRIQLQPDDVERLVASGVNVVVLDLRGLCTSHIRPSMRLLRLLVSNLRVVAVTDAGDDAAAQMAIAAGAIAHLSRDTCPLRLLRAVHAASRGTPHLGETGQRAVARLTGC</sequence>
<accession>A0AAW3ZH20</accession>
<name>A0AAW3ZH20_9GAMM</name>
<evidence type="ECO:0000313" key="2">
    <source>
        <dbReference type="Proteomes" id="UP000613768"/>
    </source>
</evidence>
<comment type="caution">
    <text evidence="1">The sequence shown here is derived from an EMBL/GenBank/DDBJ whole genome shotgun (WGS) entry which is preliminary data.</text>
</comment>
<organism evidence="1 2">
    <name type="scientific">Pseudomarimonas arenosa</name>
    <dbReference type="NCBI Taxonomy" id="2774145"/>
    <lineage>
        <taxon>Bacteria</taxon>
        <taxon>Pseudomonadati</taxon>
        <taxon>Pseudomonadota</taxon>
        <taxon>Gammaproteobacteria</taxon>
        <taxon>Lysobacterales</taxon>
        <taxon>Lysobacteraceae</taxon>
        <taxon>Pseudomarimonas</taxon>
    </lineage>
</organism>
<evidence type="ECO:0000313" key="1">
    <source>
        <dbReference type="EMBL" id="MBD8525420.1"/>
    </source>
</evidence>
<reference evidence="1 2" key="1">
    <citation type="submission" date="2020-09" db="EMBL/GenBank/DDBJ databases">
        <title>Pseudoxanthomonas sp. CAU 1598 isolated from sand of Yaerae Beach.</title>
        <authorList>
            <person name="Kim W."/>
        </authorList>
    </citation>
    <scope>NUCLEOTIDE SEQUENCE [LARGE SCALE GENOMIC DNA]</scope>
    <source>
        <strain evidence="1 2">CAU 1598</strain>
    </source>
</reference>
<dbReference type="EMBL" id="JACYTR010000009">
    <property type="protein sequence ID" value="MBD8525420.1"/>
    <property type="molecule type" value="Genomic_DNA"/>
</dbReference>
<dbReference type="Proteomes" id="UP000613768">
    <property type="component" value="Unassembled WGS sequence"/>
</dbReference>
<protein>
    <recommendedName>
        <fullName evidence="3">DNA-binding response regulator</fullName>
    </recommendedName>
</protein>
<keyword evidence="2" id="KW-1185">Reference proteome</keyword>
<dbReference type="SUPFAM" id="SSF52172">
    <property type="entry name" value="CheY-like"/>
    <property type="match status" value="1"/>
</dbReference>